<protein>
    <recommendedName>
        <fullName evidence="4">Poly A polymerase head domain-containing protein</fullName>
    </recommendedName>
</protein>
<name>A0A7D3UTG0_9VIRU</name>
<dbReference type="Pfam" id="PF26128">
    <property type="entry name" value="Gad2"/>
    <property type="match status" value="1"/>
</dbReference>
<feature type="compositionally biased region" description="Acidic residues" evidence="1">
    <location>
        <begin position="373"/>
        <end position="412"/>
    </location>
</feature>
<dbReference type="EMBL" id="MT418680">
    <property type="protein sequence ID" value="QKF93471.1"/>
    <property type="molecule type" value="Genomic_DNA"/>
</dbReference>
<evidence type="ECO:0000313" key="2">
    <source>
        <dbReference type="EMBL" id="QKF93471.1"/>
    </source>
</evidence>
<dbReference type="Proteomes" id="UP001162001">
    <property type="component" value="Segment"/>
</dbReference>
<proteinExistence type="predicted"/>
<sequence length="547" mass="64439">MSQIINQILQTDAQYRVEGVRDDVFKLEDLKVDQDWNFDVPTLVKQSSSDYKSRKYINNLNDFKERFYKKYRILKNVDMSNLLIAGGAIRSVLLDQHSKDIDVFVYGIDNPTDATLRVEKLIRDIQSHISKIKNGTYLEEELNKLDSKNDTNKNKFQEEKDNELVKKLKQNKTIYDNYMDTEIVAMYNGSTVTLMIDNLKLQVVLRLYNTLSEIIHGFDLGSSAVGFDGNNVLFTTLSKFCYENMVNIFDGTRRSTTYEYRLIKYFDHGFNIVLPNLDIGKLKTGYFKYQLSEVCEMPHIIFSYSEINGNVVSVKKFYNLKDSSTVNSDYDFYDDYDSKFKVPYFNLTELISGRKKFIYMKEINVNSAHDTNNEDYNDDESDEEFNDNDDDENDNDDDENDNDDISNEEYVETDNNKNNSVNSNSSILSFNETVLRYGFVEWCYNMIFKNMNKKYVNFDNVFKYFNVVDPKKFIQDLYLSNLTKEQRETMLKDVILKQKQWIKTQLEQLANDNKLNWMTENPTTQLTSSFNPIIEDPKLWYGEYYKQ</sequence>
<evidence type="ECO:0000256" key="1">
    <source>
        <dbReference type="SAM" id="MobiDB-lite"/>
    </source>
</evidence>
<keyword evidence="3" id="KW-1185">Reference proteome</keyword>
<gene>
    <name evidence="2" type="ORF">Fadolivirus_1_13</name>
</gene>
<accession>A0A7D3UTG0</accession>
<reference evidence="2 3" key="1">
    <citation type="submission" date="2020-04" db="EMBL/GenBank/DDBJ databases">
        <title>Advantages and limits of metagenomic assembly and binning of a giant virus.</title>
        <authorList>
            <person name="Schulz F."/>
            <person name="Andreani J."/>
            <person name="Francis R."/>
            <person name="Boudjemaa H."/>
            <person name="Bou Khalil J.Y."/>
            <person name="Lee J."/>
            <person name="La Scola B."/>
            <person name="Woyke T."/>
        </authorList>
    </citation>
    <scope>NUCLEOTIDE SEQUENCE [LARGE SCALE GENOMIC DNA]</scope>
    <source>
        <strain evidence="2 3">FV1/VV64</strain>
    </source>
</reference>
<organism evidence="2 3">
    <name type="scientific">Fadolivirus FV1/VV64</name>
    <dbReference type="NCBI Taxonomy" id="3070911"/>
    <lineage>
        <taxon>Viruses</taxon>
        <taxon>Varidnaviria</taxon>
        <taxon>Bamfordvirae</taxon>
        <taxon>Nucleocytoviricota</taxon>
        <taxon>Megaviricetes</taxon>
        <taxon>Imitervirales</taxon>
        <taxon>Mimiviridae</taxon>
        <taxon>Klosneuvirinae</taxon>
        <taxon>Fadolivirus</taxon>
        <taxon>Fadolivirus algeromassiliense</taxon>
    </lineage>
</organism>
<evidence type="ECO:0000313" key="3">
    <source>
        <dbReference type="Proteomes" id="UP001162001"/>
    </source>
</evidence>
<evidence type="ECO:0008006" key="4">
    <source>
        <dbReference type="Google" id="ProtNLM"/>
    </source>
</evidence>
<feature type="region of interest" description="Disordered" evidence="1">
    <location>
        <begin position="369"/>
        <end position="423"/>
    </location>
</feature>